<name>A0A8X6NQK9_NEPPI</name>
<organism evidence="2 3">
    <name type="scientific">Nephila pilipes</name>
    <name type="common">Giant wood spider</name>
    <name type="synonym">Nephila maculata</name>
    <dbReference type="NCBI Taxonomy" id="299642"/>
    <lineage>
        <taxon>Eukaryota</taxon>
        <taxon>Metazoa</taxon>
        <taxon>Ecdysozoa</taxon>
        <taxon>Arthropoda</taxon>
        <taxon>Chelicerata</taxon>
        <taxon>Arachnida</taxon>
        <taxon>Araneae</taxon>
        <taxon>Araneomorphae</taxon>
        <taxon>Entelegynae</taxon>
        <taxon>Araneoidea</taxon>
        <taxon>Nephilidae</taxon>
        <taxon>Nephila</taxon>
    </lineage>
</organism>
<feature type="region of interest" description="Disordered" evidence="1">
    <location>
        <begin position="63"/>
        <end position="93"/>
    </location>
</feature>
<evidence type="ECO:0000313" key="3">
    <source>
        <dbReference type="Proteomes" id="UP000887013"/>
    </source>
</evidence>
<dbReference type="Proteomes" id="UP000887013">
    <property type="component" value="Unassembled WGS sequence"/>
</dbReference>
<accession>A0A8X6NQK9</accession>
<protein>
    <submittedName>
        <fullName evidence="2">Uncharacterized protein</fullName>
    </submittedName>
</protein>
<dbReference type="AlphaFoldDB" id="A0A8X6NQK9"/>
<evidence type="ECO:0000256" key="1">
    <source>
        <dbReference type="SAM" id="MobiDB-lite"/>
    </source>
</evidence>
<dbReference type="EMBL" id="BMAW01060283">
    <property type="protein sequence ID" value="GFT25461.1"/>
    <property type="molecule type" value="Genomic_DNA"/>
</dbReference>
<proteinExistence type="predicted"/>
<keyword evidence="3" id="KW-1185">Reference proteome</keyword>
<sequence length="154" mass="17354">MPIKAGSIKRKICILFGPISENCNLKPQCLNCVGPHRTEDCPIKRMEEKYFISLPGICHFGKAAPNTPNRKKKRNKTSNEDLKTPNYSQRNTSSIPFNCAQAASTGANLPHTSNDTSEFKDFVTDTKELIYLIKNCIPNLNLHPKQKKKSQLHN</sequence>
<comment type="caution">
    <text evidence="2">The sequence shown here is derived from an EMBL/GenBank/DDBJ whole genome shotgun (WGS) entry which is preliminary data.</text>
</comment>
<evidence type="ECO:0000313" key="2">
    <source>
        <dbReference type="EMBL" id="GFT25461.1"/>
    </source>
</evidence>
<reference evidence="2" key="1">
    <citation type="submission" date="2020-08" db="EMBL/GenBank/DDBJ databases">
        <title>Multicomponent nature underlies the extraordinary mechanical properties of spider dragline silk.</title>
        <authorList>
            <person name="Kono N."/>
            <person name="Nakamura H."/>
            <person name="Mori M."/>
            <person name="Yoshida Y."/>
            <person name="Ohtoshi R."/>
            <person name="Malay A.D."/>
            <person name="Moran D.A.P."/>
            <person name="Tomita M."/>
            <person name="Numata K."/>
            <person name="Arakawa K."/>
        </authorList>
    </citation>
    <scope>NUCLEOTIDE SEQUENCE</scope>
</reference>
<gene>
    <name evidence="2" type="ORF">NPIL_519851</name>
</gene>